<keyword evidence="4" id="KW-0378">Hydrolase</keyword>
<evidence type="ECO:0000256" key="4">
    <source>
        <dbReference type="ARBA" id="ARBA00022801"/>
    </source>
</evidence>
<evidence type="ECO:0000313" key="9">
    <source>
        <dbReference type="EMBL" id="GGC08221.1"/>
    </source>
</evidence>
<dbReference type="EC" id="3.5.1.19" evidence="6"/>
<comment type="pathway">
    <text evidence="5">Cofactor biosynthesis; nicotinate biosynthesis; nicotinate from nicotinamide: step 1/1.</text>
</comment>
<dbReference type="Proteomes" id="UP000629025">
    <property type="component" value="Unassembled WGS sequence"/>
</dbReference>
<proteinExistence type="inferred from homology"/>
<dbReference type="PANTHER" id="PTHR11080">
    <property type="entry name" value="PYRAZINAMIDASE/NICOTINAMIDASE"/>
    <property type="match status" value="1"/>
</dbReference>
<dbReference type="PANTHER" id="PTHR11080:SF2">
    <property type="entry name" value="LD05707P"/>
    <property type="match status" value="1"/>
</dbReference>
<name>A0ABQ1KUH7_9GAMM</name>
<organism evidence="9 10">
    <name type="scientific">Marinobacterium zhoushanense</name>
    <dbReference type="NCBI Taxonomy" id="1679163"/>
    <lineage>
        <taxon>Bacteria</taxon>
        <taxon>Pseudomonadati</taxon>
        <taxon>Pseudomonadota</taxon>
        <taxon>Gammaproteobacteria</taxon>
        <taxon>Oceanospirillales</taxon>
        <taxon>Oceanospirillaceae</taxon>
        <taxon>Marinobacterium</taxon>
    </lineage>
</organism>
<comment type="similarity">
    <text evidence="1">Belongs to the isochorismatase family.</text>
</comment>
<keyword evidence="10" id="KW-1185">Reference proteome</keyword>
<keyword evidence="2" id="KW-0662">Pyridine nucleotide biosynthesis</keyword>
<dbReference type="EMBL" id="BMIJ01000008">
    <property type="protein sequence ID" value="GGC08221.1"/>
    <property type="molecule type" value="Genomic_DNA"/>
</dbReference>
<sequence>MYTTDGLHLDNTDALRLNHRDALLLVDLQRDFLPGGALGVADGDQVIPVVSDLIALFKARKRPILATRDWHPPKHCSFQPQGGPWPPHCIQQTPGSGWAPGLNLPPSTLIVSKGTAISPDAYSGFQGTDLAQQLSELNCQRLFVAGLATDYCVLQTVLDARKLGFEVQVVEDAIRAVNVNPGDGIRALDQILDSGAELITLQDLIDANP</sequence>
<dbReference type="InterPro" id="IPR052347">
    <property type="entry name" value="Isochorismatase_Nicotinamidase"/>
</dbReference>
<dbReference type="Gene3D" id="3.40.50.850">
    <property type="entry name" value="Isochorismatase-like"/>
    <property type="match status" value="1"/>
</dbReference>
<evidence type="ECO:0000313" key="10">
    <source>
        <dbReference type="Proteomes" id="UP000629025"/>
    </source>
</evidence>
<gene>
    <name evidence="9" type="primary">pncA</name>
    <name evidence="9" type="ORF">GCM10011352_38220</name>
</gene>
<keyword evidence="3" id="KW-0479">Metal-binding</keyword>
<accession>A0ABQ1KUH7</accession>
<dbReference type="RefSeq" id="WP_188751301.1">
    <property type="nucleotide sequence ID" value="NZ_BMIJ01000008.1"/>
</dbReference>
<dbReference type="InterPro" id="IPR036380">
    <property type="entry name" value="Isochorismatase-like_sf"/>
</dbReference>
<evidence type="ECO:0000259" key="8">
    <source>
        <dbReference type="Pfam" id="PF00857"/>
    </source>
</evidence>
<evidence type="ECO:0000256" key="1">
    <source>
        <dbReference type="ARBA" id="ARBA00006336"/>
    </source>
</evidence>
<evidence type="ECO:0000256" key="5">
    <source>
        <dbReference type="ARBA" id="ARBA00037900"/>
    </source>
</evidence>
<feature type="domain" description="Isochorismatase-like" evidence="8">
    <location>
        <begin position="22"/>
        <end position="202"/>
    </location>
</feature>
<reference evidence="10" key="1">
    <citation type="journal article" date="2019" name="Int. J. Syst. Evol. Microbiol.">
        <title>The Global Catalogue of Microorganisms (GCM) 10K type strain sequencing project: providing services to taxonomists for standard genome sequencing and annotation.</title>
        <authorList>
            <consortium name="The Broad Institute Genomics Platform"/>
            <consortium name="The Broad Institute Genome Sequencing Center for Infectious Disease"/>
            <person name="Wu L."/>
            <person name="Ma J."/>
        </authorList>
    </citation>
    <scope>NUCLEOTIDE SEQUENCE [LARGE SCALE GENOMIC DNA]</scope>
    <source>
        <strain evidence="10">CGMCC 1.15341</strain>
    </source>
</reference>
<evidence type="ECO:0000256" key="2">
    <source>
        <dbReference type="ARBA" id="ARBA00022642"/>
    </source>
</evidence>
<comment type="caution">
    <text evidence="9">The sequence shown here is derived from an EMBL/GenBank/DDBJ whole genome shotgun (WGS) entry which is preliminary data.</text>
</comment>
<evidence type="ECO:0000256" key="6">
    <source>
        <dbReference type="ARBA" id="ARBA00039017"/>
    </source>
</evidence>
<protein>
    <recommendedName>
        <fullName evidence="6">nicotinamidase</fullName>
        <ecNumber evidence="6">3.5.1.19</ecNumber>
    </recommendedName>
    <alternativeName>
        <fullName evidence="7">Nicotinamide deamidase</fullName>
    </alternativeName>
</protein>
<evidence type="ECO:0000256" key="7">
    <source>
        <dbReference type="ARBA" id="ARBA00043224"/>
    </source>
</evidence>
<evidence type="ECO:0000256" key="3">
    <source>
        <dbReference type="ARBA" id="ARBA00022723"/>
    </source>
</evidence>
<dbReference type="SUPFAM" id="SSF52499">
    <property type="entry name" value="Isochorismatase-like hydrolases"/>
    <property type="match status" value="1"/>
</dbReference>
<dbReference type="InterPro" id="IPR000868">
    <property type="entry name" value="Isochorismatase-like_dom"/>
</dbReference>
<dbReference type="Pfam" id="PF00857">
    <property type="entry name" value="Isochorismatase"/>
    <property type="match status" value="1"/>
</dbReference>